<feature type="binding site" evidence="4">
    <location>
        <position position="233"/>
    </location>
    <ligand>
        <name>Fe cation</name>
        <dbReference type="ChEBI" id="CHEBI:24875"/>
        <label>2</label>
    </ligand>
</feature>
<evidence type="ECO:0000256" key="3">
    <source>
        <dbReference type="PIRSR" id="PIRSR000355-1"/>
    </source>
</evidence>
<comment type="similarity">
    <text evidence="1 2">Belongs to the ribonucleoside diphosphate reductase small chain family.</text>
</comment>
<name>A0A348HF42_9GAMM</name>
<dbReference type="Gene3D" id="1.10.620.20">
    <property type="entry name" value="Ribonucleotide Reductase, subunit A"/>
    <property type="match status" value="1"/>
</dbReference>
<dbReference type="CDD" id="cd01049">
    <property type="entry name" value="RNRR2"/>
    <property type="match status" value="1"/>
</dbReference>
<dbReference type="EMBL" id="AP018933">
    <property type="protein sequence ID" value="BBG30244.1"/>
    <property type="molecule type" value="Genomic_DNA"/>
</dbReference>
<comment type="function">
    <text evidence="2">Provides the precursors necessary for DNA synthesis. Catalyzes the biosynthesis of deoxyribonucleotides from the corresponding ribonucleotides.</text>
</comment>
<evidence type="ECO:0000256" key="1">
    <source>
        <dbReference type="ARBA" id="ARBA00009303"/>
    </source>
</evidence>
<proteinExistence type="inferred from homology"/>
<feature type="binding site" evidence="4">
    <location>
        <position position="169"/>
    </location>
    <ligand>
        <name>Fe cation</name>
        <dbReference type="ChEBI" id="CHEBI:24875"/>
        <label>1</label>
    </ligand>
</feature>
<sequence>MAGFIPLSHGTDCQPMQAFLDDRLKPNTPMYIILTLVNFINKGVIMSGISGHQRQIKILQPSLSTSTSRLLNGQRHRVPLDEKPFPSFLRTFQELSTNYWIPDEVDMKDDAKEYHDLPAKERYAFDAIIGLLATLDSPQTRLIYNISDYVTEHAAHVNASMIAQQEAIHNESYSYVLSSITGLADQKRVFELARTHPTIVARNAPIMAAYDEFLSEKTPDTLVKALLQSSILEGINFYSGFAFFYNLVRQNRMTGTGKIISFINRDELAHTKFITELVRAILGEQRHLNTDALADYAREAFRHAVDLETQWSSEVLTDIDGIDVQEMLTYVKYRANKMAGMLGIEPLYDEATDNGMPWIRAYADNFTEIKTDFFEQRNASYKKTNGQNDFDSL</sequence>
<dbReference type="GO" id="GO:0046872">
    <property type="term" value="F:metal ion binding"/>
    <property type="evidence" value="ECO:0007669"/>
    <property type="project" value="UniProtKB-KW"/>
</dbReference>
<reference evidence="5 6" key="1">
    <citation type="submission" date="2018-09" db="EMBL/GenBank/DDBJ databases">
        <title>Zymobacter palmae IAM14233 (=T109) whole genome analysis.</title>
        <authorList>
            <person name="Yanase H."/>
        </authorList>
    </citation>
    <scope>NUCLEOTIDE SEQUENCE [LARGE SCALE GENOMIC DNA]</scope>
    <source>
        <strain evidence="5 6">IAM14233</strain>
    </source>
</reference>
<dbReference type="PIRSF" id="PIRSF000355">
    <property type="entry name" value="NrdB"/>
    <property type="match status" value="1"/>
</dbReference>
<dbReference type="NCBIfam" id="NF007184">
    <property type="entry name" value="PRK09614.1-3"/>
    <property type="match status" value="1"/>
</dbReference>
<keyword evidence="2 4" id="KW-0479">Metal-binding</keyword>
<keyword evidence="2" id="KW-0215">Deoxyribonucleotide synthesis</keyword>
<dbReference type="InterPro" id="IPR033909">
    <property type="entry name" value="RNR_small"/>
</dbReference>
<dbReference type="PANTHER" id="PTHR23409">
    <property type="entry name" value="RIBONUCLEOSIDE-DIPHOSPHATE REDUCTASE SMALL CHAIN"/>
    <property type="match status" value="1"/>
</dbReference>
<evidence type="ECO:0000313" key="6">
    <source>
        <dbReference type="Proteomes" id="UP000267342"/>
    </source>
</evidence>
<keyword evidence="2" id="KW-0560">Oxidoreductase</keyword>
<keyword evidence="6" id="KW-1185">Reference proteome</keyword>
<dbReference type="UniPathway" id="UPA00326"/>
<accession>A0A348HF42</accession>
<dbReference type="InterPro" id="IPR000358">
    <property type="entry name" value="RNR_small_fam"/>
</dbReference>
<evidence type="ECO:0000256" key="2">
    <source>
        <dbReference type="PIRNR" id="PIRNR000355"/>
    </source>
</evidence>
<dbReference type="Pfam" id="PF00268">
    <property type="entry name" value="Ribonuc_red_sm"/>
    <property type="match status" value="1"/>
</dbReference>
<evidence type="ECO:0000313" key="5">
    <source>
        <dbReference type="EMBL" id="BBG30244.1"/>
    </source>
</evidence>
<dbReference type="Proteomes" id="UP000267342">
    <property type="component" value="Chromosome"/>
</dbReference>
<organism evidence="5 6">
    <name type="scientific">Zymobacter palmae</name>
    <dbReference type="NCBI Taxonomy" id="33074"/>
    <lineage>
        <taxon>Bacteria</taxon>
        <taxon>Pseudomonadati</taxon>
        <taxon>Pseudomonadota</taxon>
        <taxon>Gammaproteobacteria</taxon>
        <taxon>Oceanospirillales</taxon>
        <taxon>Halomonadaceae</taxon>
        <taxon>Zymobacter group</taxon>
        <taxon>Zymobacter</taxon>
    </lineage>
</organism>
<feature type="binding site" evidence="4">
    <location>
        <position position="166"/>
    </location>
    <ligand>
        <name>Fe cation</name>
        <dbReference type="ChEBI" id="CHEBI:24875"/>
        <label>1</label>
    </ligand>
</feature>
<feature type="binding site" evidence="4">
    <location>
        <position position="267"/>
    </location>
    <ligand>
        <name>Fe cation</name>
        <dbReference type="ChEBI" id="CHEBI:24875"/>
        <label>2</label>
    </ligand>
</feature>
<dbReference type="GO" id="GO:0009263">
    <property type="term" value="P:deoxyribonucleotide biosynthetic process"/>
    <property type="evidence" value="ECO:0007669"/>
    <property type="project" value="UniProtKB-KW"/>
</dbReference>
<keyword evidence="2 4" id="KW-0408">Iron</keyword>
<dbReference type="KEGG" id="zpl:ZBT109_1484"/>
<feature type="active site" evidence="3">
    <location>
        <position position="173"/>
    </location>
</feature>
<dbReference type="InterPro" id="IPR009078">
    <property type="entry name" value="Ferritin-like_SF"/>
</dbReference>
<feature type="binding site" evidence="4">
    <location>
        <position position="270"/>
    </location>
    <ligand>
        <name>Fe cation</name>
        <dbReference type="ChEBI" id="CHEBI:24875"/>
        <label>2</label>
    </ligand>
</feature>
<feature type="binding site" evidence="4">
    <location>
        <position position="166"/>
    </location>
    <ligand>
        <name>Fe cation</name>
        <dbReference type="ChEBI" id="CHEBI:24875"/>
        <label>2</label>
    </ligand>
</feature>
<dbReference type="AlphaFoldDB" id="A0A348HF42"/>
<comment type="catalytic activity">
    <reaction evidence="2">
        <text>a 2'-deoxyribonucleoside 5'-diphosphate + [thioredoxin]-disulfide + H2O = a ribonucleoside 5'-diphosphate + [thioredoxin]-dithiol</text>
        <dbReference type="Rhea" id="RHEA:23252"/>
        <dbReference type="Rhea" id="RHEA-COMP:10698"/>
        <dbReference type="Rhea" id="RHEA-COMP:10700"/>
        <dbReference type="ChEBI" id="CHEBI:15377"/>
        <dbReference type="ChEBI" id="CHEBI:29950"/>
        <dbReference type="ChEBI" id="CHEBI:50058"/>
        <dbReference type="ChEBI" id="CHEBI:57930"/>
        <dbReference type="ChEBI" id="CHEBI:73316"/>
        <dbReference type="EC" id="1.17.4.1"/>
    </reaction>
</comment>
<gene>
    <name evidence="5" type="ORF">ZBT109_1484</name>
</gene>
<comment type="cofactor">
    <cofactor evidence="2 4">
        <name>Fe cation</name>
        <dbReference type="ChEBI" id="CHEBI:24875"/>
    </cofactor>
    <text evidence="2 4">Binds 2 iron ions per subunit.</text>
</comment>
<dbReference type="GO" id="GO:0004748">
    <property type="term" value="F:ribonucleoside-diphosphate reductase activity, thioredoxin disulfide as acceptor"/>
    <property type="evidence" value="ECO:0007669"/>
    <property type="project" value="UniProtKB-EC"/>
</dbReference>
<dbReference type="SUPFAM" id="SSF47240">
    <property type="entry name" value="Ferritin-like"/>
    <property type="match status" value="1"/>
</dbReference>
<dbReference type="InterPro" id="IPR012348">
    <property type="entry name" value="RNR-like"/>
</dbReference>
<dbReference type="PANTHER" id="PTHR23409:SF18">
    <property type="entry name" value="RIBONUCLEOSIDE-DIPHOSPHATE REDUCTASE SUBUNIT M2"/>
    <property type="match status" value="1"/>
</dbReference>
<dbReference type="EC" id="1.17.4.1" evidence="2"/>
<evidence type="ECO:0000256" key="4">
    <source>
        <dbReference type="PIRSR" id="PIRSR000355-2"/>
    </source>
</evidence>
<feature type="binding site" evidence="4">
    <location>
        <position position="136"/>
    </location>
    <ligand>
        <name>Fe cation</name>
        <dbReference type="ChEBI" id="CHEBI:24875"/>
        <label>1</label>
    </ligand>
</feature>
<protein>
    <recommendedName>
        <fullName evidence="2">Ribonucleoside-diphosphate reductase subunit beta</fullName>
        <ecNumber evidence="2">1.17.4.1</ecNumber>
    </recommendedName>
</protein>